<dbReference type="EMBL" id="VTPC01008082">
    <property type="protein sequence ID" value="KAF2893323.1"/>
    <property type="molecule type" value="Genomic_DNA"/>
</dbReference>
<protein>
    <recommendedName>
        <fullName evidence="3">Reverse transcriptase Ty1/copia-type domain-containing protein</fullName>
    </recommendedName>
</protein>
<accession>A0A8K0GCJ6</accession>
<dbReference type="Proteomes" id="UP000801492">
    <property type="component" value="Unassembled WGS sequence"/>
</dbReference>
<dbReference type="AlphaFoldDB" id="A0A8K0GCJ6"/>
<name>A0A8K0GCJ6_IGNLU</name>
<keyword evidence="2" id="KW-1185">Reference proteome</keyword>
<comment type="caution">
    <text evidence="1">The sequence shown here is derived from an EMBL/GenBank/DDBJ whole genome shotgun (WGS) entry which is preliminary data.</text>
</comment>
<evidence type="ECO:0000313" key="1">
    <source>
        <dbReference type="EMBL" id="KAF2893323.1"/>
    </source>
</evidence>
<dbReference type="PANTHER" id="PTHR11439">
    <property type="entry name" value="GAG-POL-RELATED RETROTRANSPOSON"/>
    <property type="match status" value="1"/>
</dbReference>
<evidence type="ECO:0008006" key="3">
    <source>
        <dbReference type="Google" id="ProtNLM"/>
    </source>
</evidence>
<sequence length="145" mass="16560">MKDLGIISNYVGIAVNYNEKDGIMFLNQTNYLKKILQTHGMAECKPANTPMGQNFPYYELQNAEENLKLENKILLEKKCRQVIGSLMYTVTGFRPDLCSAVIILSRYQDCVSTKLWIALKHVLRYVRGILDLSLVYRTSPEAPPI</sequence>
<dbReference type="OrthoDB" id="6733179at2759"/>
<reference evidence="1" key="1">
    <citation type="submission" date="2019-08" db="EMBL/GenBank/DDBJ databases">
        <title>The genome of the North American firefly Photinus pyralis.</title>
        <authorList>
            <consortium name="Photinus pyralis genome working group"/>
            <person name="Fallon T.R."/>
            <person name="Sander Lower S.E."/>
            <person name="Weng J.-K."/>
        </authorList>
    </citation>
    <scope>NUCLEOTIDE SEQUENCE</scope>
    <source>
        <strain evidence="1">TRF0915ILg1</strain>
        <tissue evidence="1">Whole body</tissue>
    </source>
</reference>
<evidence type="ECO:0000313" key="2">
    <source>
        <dbReference type="Proteomes" id="UP000801492"/>
    </source>
</evidence>
<proteinExistence type="predicted"/>
<gene>
    <name evidence="1" type="ORF">ILUMI_12852</name>
</gene>
<organism evidence="1 2">
    <name type="scientific">Ignelater luminosus</name>
    <name type="common">Cucubano</name>
    <name type="synonym">Pyrophorus luminosus</name>
    <dbReference type="NCBI Taxonomy" id="2038154"/>
    <lineage>
        <taxon>Eukaryota</taxon>
        <taxon>Metazoa</taxon>
        <taxon>Ecdysozoa</taxon>
        <taxon>Arthropoda</taxon>
        <taxon>Hexapoda</taxon>
        <taxon>Insecta</taxon>
        <taxon>Pterygota</taxon>
        <taxon>Neoptera</taxon>
        <taxon>Endopterygota</taxon>
        <taxon>Coleoptera</taxon>
        <taxon>Polyphaga</taxon>
        <taxon>Elateriformia</taxon>
        <taxon>Elateroidea</taxon>
        <taxon>Elateridae</taxon>
        <taxon>Agrypninae</taxon>
        <taxon>Pyrophorini</taxon>
        <taxon>Ignelater</taxon>
    </lineage>
</organism>